<proteinExistence type="predicted"/>
<dbReference type="InterPro" id="IPR001155">
    <property type="entry name" value="OxRdtase_FMN_N"/>
</dbReference>
<evidence type="ECO:0000256" key="1">
    <source>
        <dbReference type="ARBA" id="ARBA00022630"/>
    </source>
</evidence>
<protein>
    <submittedName>
        <fullName evidence="4">NADH:flavin oxidoreductase</fullName>
    </submittedName>
</protein>
<dbReference type="CDD" id="cd02803">
    <property type="entry name" value="OYE_like_FMN_family"/>
    <property type="match status" value="1"/>
</dbReference>
<dbReference type="Gene3D" id="3.20.20.70">
    <property type="entry name" value="Aldolase class I"/>
    <property type="match status" value="1"/>
</dbReference>
<accession>A0ABV1JCW7</accession>
<dbReference type="SUPFAM" id="SSF51395">
    <property type="entry name" value="FMN-linked oxidoreductases"/>
    <property type="match status" value="1"/>
</dbReference>
<feature type="domain" description="NADH:flavin oxidoreductase/NADH oxidase N-terminal" evidence="3">
    <location>
        <begin position="4"/>
        <end position="324"/>
    </location>
</feature>
<evidence type="ECO:0000313" key="4">
    <source>
        <dbReference type="EMBL" id="MEQ3362920.1"/>
    </source>
</evidence>
<keyword evidence="1" id="KW-0285">Flavoprotein</keyword>
<dbReference type="InterPro" id="IPR013785">
    <property type="entry name" value="Aldolase_TIM"/>
</dbReference>
<dbReference type="Pfam" id="PF00724">
    <property type="entry name" value="Oxidored_FMN"/>
    <property type="match status" value="1"/>
</dbReference>
<dbReference type="Proteomes" id="UP001487305">
    <property type="component" value="Unassembled WGS sequence"/>
</dbReference>
<comment type="caution">
    <text evidence="4">The sequence shown here is derived from an EMBL/GenBank/DDBJ whole genome shotgun (WGS) entry which is preliminary data.</text>
</comment>
<evidence type="ECO:0000313" key="5">
    <source>
        <dbReference type="Proteomes" id="UP001487305"/>
    </source>
</evidence>
<dbReference type="PANTHER" id="PTHR43656:SF2">
    <property type="entry name" value="BINDING OXIDOREDUCTASE, PUTATIVE (AFU_ORTHOLOGUE AFUA_2G08260)-RELATED"/>
    <property type="match status" value="1"/>
</dbReference>
<dbReference type="PANTHER" id="PTHR43656">
    <property type="entry name" value="BINDING OXIDOREDUCTASE, PUTATIVE (AFU_ORTHOLOGUE AFUA_2G08260)-RELATED"/>
    <property type="match status" value="1"/>
</dbReference>
<reference evidence="4 5" key="1">
    <citation type="submission" date="2024-04" db="EMBL/GenBank/DDBJ databases">
        <title>Human intestinal bacterial collection.</title>
        <authorList>
            <person name="Pauvert C."/>
            <person name="Hitch T.C.A."/>
            <person name="Clavel T."/>
        </authorList>
    </citation>
    <scope>NUCLEOTIDE SEQUENCE [LARGE SCALE GENOMIC DNA]</scope>
    <source>
        <strain evidence="4 5">CLA-KB-H42</strain>
    </source>
</reference>
<organism evidence="4 5">
    <name type="scientific">Raoultibacter massiliensis</name>
    <dbReference type="NCBI Taxonomy" id="1852371"/>
    <lineage>
        <taxon>Bacteria</taxon>
        <taxon>Bacillati</taxon>
        <taxon>Actinomycetota</taxon>
        <taxon>Coriobacteriia</taxon>
        <taxon>Eggerthellales</taxon>
        <taxon>Eggerthellaceae</taxon>
        <taxon>Raoultibacter</taxon>
    </lineage>
</organism>
<dbReference type="RefSeq" id="WP_102375723.1">
    <property type="nucleotide sequence ID" value="NZ_JBBNOP010000006.1"/>
</dbReference>
<keyword evidence="2" id="KW-0560">Oxidoreductase</keyword>
<evidence type="ECO:0000259" key="3">
    <source>
        <dbReference type="Pfam" id="PF00724"/>
    </source>
</evidence>
<keyword evidence="5" id="KW-1185">Reference proteome</keyword>
<sequence>MSALFEELAINGMRAKNRFVRAATYEGLATDDGHLTSELMAIHEELAEGGVGTIIAGYAYVTADEQPNPNMLGIYDDSFISEYRELVDIVHESGAAFVSQIVYGGSASRLDPPSKRILGPSAIANPKTGIVPAEATKRDIEMLVSAFAAAAGRARAAGFDGVELHAAHGYLLSQFLNPLLNKRVDEYGGSVENRARIITESVTAIRNEVGADYPLLVKLNSSDGVEGGLTERDSIEAARLLAESGVDAIEVSGAWRACEPKVYRDKPYFADYAKQLVREVGVPVVLTGGNRSIDVMEHLAAEDGIAAFGLCRPLICEPDLVNRWRDDPSYQARCTSCNQCSSTAGHRCILPSR</sequence>
<evidence type="ECO:0000256" key="2">
    <source>
        <dbReference type="ARBA" id="ARBA00023002"/>
    </source>
</evidence>
<gene>
    <name evidence="4" type="ORF">AAA083_08015</name>
</gene>
<name>A0ABV1JCW7_9ACTN</name>
<dbReference type="EMBL" id="JBBNOP010000006">
    <property type="protein sequence ID" value="MEQ3362920.1"/>
    <property type="molecule type" value="Genomic_DNA"/>
</dbReference>
<dbReference type="InterPro" id="IPR051799">
    <property type="entry name" value="NADH_flavin_oxidoreductase"/>
</dbReference>